<dbReference type="Gene3D" id="1.50.10.10">
    <property type="match status" value="1"/>
</dbReference>
<comment type="similarity">
    <text evidence="2">Belongs to the glycosyl hydrolase 88 family.</text>
</comment>
<evidence type="ECO:0000256" key="2">
    <source>
        <dbReference type="ARBA" id="ARBA00038358"/>
    </source>
</evidence>
<dbReference type="SUPFAM" id="SSF48208">
    <property type="entry name" value="Six-hairpin glycosidases"/>
    <property type="match status" value="1"/>
</dbReference>
<accession>A0ABQ2RTY2</accession>
<dbReference type="PANTHER" id="PTHR36845">
    <property type="entry name" value="HYDROLASE, PUTATIVE (AFU_ORTHOLOGUE AFUA_7G05090)-RELATED"/>
    <property type="match status" value="1"/>
</dbReference>
<evidence type="ECO:0000313" key="5">
    <source>
        <dbReference type="Proteomes" id="UP000634308"/>
    </source>
</evidence>
<evidence type="ECO:0000313" key="4">
    <source>
        <dbReference type="EMBL" id="GGR59006.1"/>
    </source>
</evidence>
<keyword evidence="1 4" id="KW-0378">Hydrolase</keyword>
<feature type="region of interest" description="Disordered" evidence="3">
    <location>
        <begin position="49"/>
        <end position="69"/>
    </location>
</feature>
<sequence length="401" mass="44839">MTTPTTLTTTPHPTTPPLQPHELGEALRAATHKLERNLPWLGHTFPDDATVQGQYRPRPPQQGEPEGANVGWTTGFCTGMLWLTYEHLADDRYRTVADTHVLSFRDRLDRAVDIDHHDLGFLYSLSCVAAHRLTGSTVARQTALDAADLLLRRYFPAAGIIQAWGDLHDPAQRGRIIVDCLMNLPLLYWATEQTGDDRYRAAAYQHALRSRDVLVRPDHTTFHTFHFDVQTGVPLTGSTHQGAHDHSCWARGQAWSIYGFALSYAATRDPRFLKTACELAGYFLSHLPADHVAYWDLSFDASSGEPRDSSAAAIAACGLLELARWLPDGSDRNQAVSTAHSIVASLIRHYATTDHDASNALLLHGVYHRPHGIGVDEANLWGDYFYLEALTRLTRDWTPYW</sequence>
<dbReference type="Pfam" id="PF07470">
    <property type="entry name" value="Glyco_hydro_88"/>
    <property type="match status" value="1"/>
</dbReference>
<evidence type="ECO:0000256" key="3">
    <source>
        <dbReference type="SAM" id="MobiDB-lite"/>
    </source>
</evidence>
<dbReference type="EMBL" id="BMQM01000012">
    <property type="protein sequence ID" value="GGR59006.1"/>
    <property type="molecule type" value="Genomic_DNA"/>
</dbReference>
<proteinExistence type="inferred from homology"/>
<dbReference type="RefSeq" id="WP_189064936.1">
    <property type="nucleotide sequence ID" value="NZ_BMQM01000012.1"/>
</dbReference>
<dbReference type="InterPro" id="IPR052369">
    <property type="entry name" value="UG_Glycosaminoglycan_Hydrolase"/>
</dbReference>
<keyword evidence="5" id="KW-1185">Reference proteome</keyword>
<feature type="region of interest" description="Disordered" evidence="3">
    <location>
        <begin position="1"/>
        <end position="21"/>
    </location>
</feature>
<reference evidence="5" key="1">
    <citation type="journal article" date="2019" name="Int. J. Syst. Evol. Microbiol.">
        <title>The Global Catalogue of Microorganisms (GCM) 10K type strain sequencing project: providing services to taxonomists for standard genome sequencing and annotation.</title>
        <authorList>
            <consortium name="The Broad Institute Genomics Platform"/>
            <consortium name="The Broad Institute Genome Sequencing Center for Infectious Disease"/>
            <person name="Wu L."/>
            <person name="Ma J."/>
        </authorList>
    </citation>
    <scope>NUCLEOTIDE SEQUENCE [LARGE SCALE GENOMIC DNA]</scope>
    <source>
        <strain evidence="5">JCM 31404</strain>
    </source>
</reference>
<dbReference type="InterPro" id="IPR012341">
    <property type="entry name" value="6hp_glycosidase-like_sf"/>
</dbReference>
<protein>
    <submittedName>
        <fullName evidence="4">Glycosyl hydrolase</fullName>
    </submittedName>
</protein>
<dbReference type="Proteomes" id="UP000634308">
    <property type="component" value="Unassembled WGS sequence"/>
</dbReference>
<dbReference type="GO" id="GO:0016787">
    <property type="term" value="F:hydrolase activity"/>
    <property type="evidence" value="ECO:0007669"/>
    <property type="project" value="UniProtKB-KW"/>
</dbReference>
<name>A0ABQ2RTY2_9DEIO</name>
<dbReference type="PANTHER" id="PTHR36845:SF1">
    <property type="entry name" value="HYDROLASE, PUTATIVE (AFU_ORTHOLOGUE AFUA_7G05090)-RELATED"/>
    <property type="match status" value="1"/>
</dbReference>
<evidence type="ECO:0000256" key="1">
    <source>
        <dbReference type="ARBA" id="ARBA00022801"/>
    </source>
</evidence>
<feature type="compositionally biased region" description="Low complexity" evidence="3">
    <location>
        <begin position="1"/>
        <end position="12"/>
    </location>
</feature>
<gene>
    <name evidence="4" type="ORF">GCM10008959_21020</name>
</gene>
<dbReference type="InterPro" id="IPR010905">
    <property type="entry name" value="Glyco_hydro_88"/>
</dbReference>
<comment type="caution">
    <text evidence="4">The sequence shown here is derived from an EMBL/GenBank/DDBJ whole genome shotgun (WGS) entry which is preliminary data.</text>
</comment>
<organism evidence="4 5">
    <name type="scientific">Deinococcus seoulensis</name>
    <dbReference type="NCBI Taxonomy" id="1837379"/>
    <lineage>
        <taxon>Bacteria</taxon>
        <taxon>Thermotogati</taxon>
        <taxon>Deinococcota</taxon>
        <taxon>Deinococci</taxon>
        <taxon>Deinococcales</taxon>
        <taxon>Deinococcaceae</taxon>
        <taxon>Deinococcus</taxon>
    </lineage>
</organism>
<dbReference type="InterPro" id="IPR008928">
    <property type="entry name" value="6-hairpin_glycosidase_sf"/>
</dbReference>